<feature type="transmembrane region" description="Helical" evidence="9">
    <location>
        <begin position="374"/>
        <end position="398"/>
    </location>
</feature>
<feature type="compositionally biased region" description="Basic and acidic residues" evidence="8">
    <location>
        <begin position="636"/>
        <end position="647"/>
    </location>
</feature>
<dbReference type="CDD" id="cd01127">
    <property type="entry name" value="TrwB_TraG_TraD_VirD4"/>
    <property type="match status" value="1"/>
</dbReference>
<protein>
    <submittedName>
        <fullName evidence="10">TraM recognition domain-containing protein</fullName>
    </submittedName>
</protein>
<keyword evidence="6 9" id="KW-1133">Transmembrane helix</keyword>
<evidence type="ECO:0000256" key="9">
    <source>
        <dbReference type="SAM" id="Phobius"/>
    </source>
</evidence>
<dbReference type="OrthoDB" id="9759295at2"/>
<reference evidence="10 11" key="1">
    <citation type="submission" date="2019-12" db="EMBL/GenBank/DDBJ databases">
        <title>Shinella granuli gen. nov., sp. nov., and proposal of the reclassification of Zoogloea ramigera ATCC 19623 as Shinella zoogloeoides sp. nov.</title>
        <authorList>
            <person name="Gao J."/>
        </authorList>
    </citation>
    <scope>NUCLEOTIDE SEQUENCE [LARGE SCALE GENOMIC DNA]</scope>
    <source>
        <strain evidence="10 11">DSM 287</strain>
    </source>
</reference>
<evidence type="ECO:0000256" key="3">
    <source>
        <dbReference type="ARBA" id="ARBA00022475"/>
    </source>
</evidence>
<dbReference type="Gene3D" id="3.40.50.300">
    <property type="entry name" value="P-loop containing nucleotide triphosphate hydrolases"/>
    <property type="match status" value="1"/>
</dbReference>
<dbReference type="AlphaFoldDB" id="A0A6N8TLA4"/>
<evidence type="ECO:0000256" key="8">
    <source>
        <dbReference type="SAM" id="MobiDB-lite"/>
    </source>
</evidence>
<evidence type="ECO:0000256" key="2">
    <source>
        <dbReference type="ARBA" id="ARBA00008806"/>
    </source>
</evidence>
<dbReference type="Proteomes" id="UP000440304">
    <property type="component" value="Unassembled WGS sequence"/>
</dbReference>
<feature type="region of interest" description="Disordered" evidence="8">
    <location>
        <begin position="688"/>
        <end position="708"/>
    </location>
</feature>
<evidence type="ECO:0000256" key="4">
    <source>
        <dbReference type="ARBA" id="ARBA00022692"/>
    </source>
</evidence>
<evidence type="ECO:0000313" key="10">
    <source>
        <dbReference type="EMBL" id="MXO01904.1"/>
    </source>
</evidence>
<proteinExistence type="inferred from homology"/>
<dbReference type="InterPro" id="IPR027417">
    <property type="entry name" value="P-loop_NTPase"/>
</dbReference>
<evidence type="ECO:0000256" key="5">
    <source>
        <dbReference type="ARBA" id="ARBA00022971"/>
    </source>
</evidence>
<dbReference type="InterPro" id="IPR051539">
    <property type="entry name" value="T4SS-coupling_protein"/>
</dbReference>
<feature type="compositionally biased region" description="Basic and acidic residues" evidence="8">
    <location>
        <begin position="688"/>
        <end position="698"/>
    </location>
</feature>
<dbReference type="RefSeq" id="WP_160787237.1">
    <property type="nucleotide sequence ID" value="NZ_CP086613.1"/>
</dbReference>
<evidence type="ECO:0000256" key="7">
    <source>
        <dbReference type="ARBA" id="ARBA00023136"/>
    </source>
</evidence>
<sequence length="708" mass="77640">MSPVILLFGLVIAAAIAAFVASLAYAGLYYAFDNSTWMFQALQDDLLASYRAARLDLTAGDWRRPAIAAVAGMISGVAILIVAVTGKKKSTDARFLSTLEARALGLTRTGGVFVGRIGGSLVKVPGGFTQRGSGRRRFMKPMLFGGKKLWIDGDDVGGFVIGPPRSGKGASLIVPNCLLWPDSIVVLDMRGETYEATAGYRSKFSRVLRFSPADENGDTECYNPLDFVAIDPDQRDIDINSIATALLPTPKGDAYWISDARALFAGVTSWVLENPDILDKDKNLGTVLNVVEGGDQPLREWLEEVANPELRAAWISPFTYTTLARFAVMASKQFDGVYGSLAAAVRPFKNNRILRATARSTFDIRAMRRENMSLYLDFRIQQIASIGPIFNVLMVQFMDYMSRNMMARGERRVLVLLDEFQNLGKLENALTVATVLGGYGIPCWFFVQSLRSIDNVYTREGRQTLVNSARAQIFLGAQDPEDQRYVSQLLGERKEVTVDKAVSTGVTLFDRKGATMSHKTTMRPLMRPDELGAMSETRCIIKLRNQQPIFGVRNFYYADGELMKRAWLRGQPPKVDPIIGTATTFSEGNLRGTLCSDRPAPVHPIPGAKFSTKAPKVTAPSSPIAKQPQAVLDSAVESRRAEHKKGDTAGGVAAGGPDFKTALKKSAERRAEAEKSLDKIIAVFENAPSKKREAKRAQNEIASVFSDE</sequence>
<organism evidence="10 11">
    <name type="scientific">Shinella zoogloeoides</name>
    <name type="common">Crabtreella saccharophila</name>
    <dbReference type="NCBI Taxonomy" id="352475"/>
    <lineage>
        <taxon>Bacteria</taxon>
        <taxon>Pseudomonadati</taxon>
        <taxon>Pseudomonadota</taxon>
        <taxon>Alphaproteobacteria</taxon>
        <taxon>Hyphomicrobiales</taxon>
        <taxon>Rhizobiaceae</taxon>
        <taxon>Shinella</taxon>
    </lineage>
</organism>
<name>A0A6N8TLA4_SHIZO</name>
<dbReference type="Pfam" id="PF02534">
    <property type="entry name" value="T4SS-DNA_transf"/>
    <property type="match status" value="1"/>
</dbReference>
<dbReference type="SUPFAM" id="SSF52540">
    <property type="entry name" value="P-loop containing nucleoside triphosphate hydrolases"/>
    <property type="match status" value="1"/>
</dbReference>
<comment type="similarity">
    <text evidence="2">Belongs to the VirD4/TraG family.</text>
</comment>
<feature type="region of interest" description="Disordered" evidence="8">
    <location>
        <begin position="605"/>
        <end position="671"/>
    </location>
</feature>
<comment type="caution">
    <text evidence="10">The sequence shown here is derived from an EMBL/GenBank/DDBJ whole genome shotgun (WGS) entry which is preliminary data.</text>
</comment>
<accession>A0A6N8TLA4</accession>
<keyword evidence="4 9" id="KW-0812">Transmembrane</keyword>
<evidence type="ECO:0000256" key="1">
    <source>
        <dbReference type="ARBA" id="ARBA00004651"/>
    </source>
</evidence>
<evidence type="ECO:0000256" key="6">
    <source>
        <dbReference type="ARBA" id="ARBA00022989"/>
    </source>
</evidence>
<keyword evidence="3" id="KW-1003">Cell membrane</keyword>
<comment type="subcellular location">
    <subcellularLocation>
        <location evidence="1">Cell membrane</location>
        <topology evidence="1">Multi-pass membrane protein</topology>
    </subcellularLocation>
</comment>
<dbReference type="PANTHER" id="PTHR37937:SF1">
    <property type="entry name" value="CONJUGATIVE TRANSFER: DNA TRANSPORT"/>
    <property type="match status" value="1"/>
</dbReference>
<keyword evidence="5" id="KW-0184">Conjugation</keyword>
<feature type="transmembrane region" description="Helical" evidence="9">
    <location>
        <begin position="66"/>
        <end position="86"/>
    </location>
</feature>
<gene>
    <name evidence="10" type="ORF">GR156_16410</name>
</gene>
<dbReference type="InterPro" id="IPR003688">
    <property type="entry name" value="TraG/VirD4"/>
</dbReference>
<dbReference type="GO" id="GO:0005886">
    <property type="term" value="C:plasma membrane"/>
    <property type="evidence" value="ECO:0007669"/>
    <property type="project" value="UniProtKB-SubCell"/>
</dbReference>
<dbReference type="PANTHER" id="PTHR37937">
    <property type="entry name" value="CONJUGATIVE TRANSFER: DNA TRANSPORT"/>
    <property type="match status" value="1"/>
</dbReference>
<dbReference type="EMBL" id="WUML01000015">
    <property type="protein sequence ID" value="MXO01904.1"/>
    <property type="molecule type" value="Genomic_DNA"/>
</dbReference>
<evidence type="ECO:0000313" key="11">
    <source>
        <dbReference type="Proteomes" id="UP000440304"/>
    </source>
</evidence>
<keyword evidence="7 9" id="KW-0472">Membrane</keyword>